<evidence type="ECO:0000313" key="9">
    <source>
        <dbReference type="EMBL" id="TCG09481.1"/>
    </source>
</evidence>
<evidence type="ECO:0000256" key="3">
    <source>
        <dbReference type="ARBA" id="ARBA00022679"/>
    </source>
</evidence>
<dbReference type="Proteomes" id="UP000294200">
    <property type="component" value="Unassembled WGS sequence"/>
</dbReference>
<gene>
    <name evidence="9" type="ORF">BZM27_05290</name>
</gene>
<dbReference type="Gene3D" id="3.90.550.10">
    <property type="entry name" value="Spore Coat Polysaccharide Biosynthesis Protein SpsA, Chain A"/>
    <property type="match status" value="1"/>
</dbReference>
<evidence type="ECO:0000256" key="4">
    <source>
        <dbReference type="ARBA" id="ARBA00022692"/>
    </source>
</evidence>
<feature type="transmembrane region" description="Helical" evidence="7">
    <location>
        <begin position="263"/>
        <end position="288"/>
    </location>
</feature>
<dbReference type="AlphaFoldDB" id="A0A4R0XRX7"/>
<evidence type="ECO:0000256" key="1">
    <source>
        <dbReference type="ARBA" id="ARBA00004141"/>
    </source>
</evidence>
<dbReference type="CDD" id="cd04187">
    <property type="entry name" value="DPM1_like_bac"/>
    <property type="match status" value="1"/>
</dbReference>
<dbReference type="PANTHER" id="PTHR48090:SF1">
    <property type="entry name" value="PROPHAGE BACTOPRENOL GLUCOSYL TRANSFERASE HOMOLOG"/>
    <property type="match status" value="1"/>
</dbReference>
<organism evidence="9 10">
    <name type="scientific">Paraburkholderia steynii</name>
    <dbReference type="NCBI Taxonomy" id="1245441"/>
    <lineage>
        <taxon>Bacteria</taxon>
        <taxon>Pseudomonadati</taxon>
        <taxon>Pseudomonadota</taxon>
        <taxon>Betaproteobacteria</taxon>
        <taxon>Burkholderiales</taxon>
        <taxon>Burkholderiaceae</taxon>
        <taxon>Paraburkholderia</taxon>
    </lineage>
</organism>
<evidence type="ECO:0000256" key="5">
    <source>
        <dbReference type="ARBA" id="ARBA00022989"/>
    </source>
</evidence>
<keyword evidence="4 7" id="KW-0812">Transmembrane</keyword>
<dbReference type="GO" id="GO:0016757">
    <property type="term" value="F:glycosyltransferase activity"/>
    <property type="evidence" value="ECO:0007669"/>
    <property type="project" value="UniProtKB-KW"/>
</dbReference>
<evidence type="ECO:0000259" key="8">
    <source>
        <dbReference type="Pfam" id="PF00535"/>
    </source>
</evidence>
<keyword evidence="2" id="KW-0328">Glycosyltransferase</keyword>
<dbReference type="GO" id="GO:0005886">
    <property type="term" value="C:plasma membrane"/>
    <property type="evidence" value="ECO:0007669"/>
    <property type="project" value="TreeGrafter"/>
</dbReference>
<dbReference type="EMBL" id="MWML01000011">
    <property type="protein sequence ID" value="TCG09481.1"/>
    <property type="molecule type" value="Genomic_DNA"/>
</dbReference>
<keyword evidence="5 7" id="KW-1133">Transmembrane helix</keyword>
<dbReference type="PANTHER" id="PTHR48090">
    <property type="entry name" value="UNDECAPRENYL-PHOSPHATE 4-DEOXY-4-FORMAMIDO-L-ARABINOSE TRANSFERASE-RELATED"/>
    <property type="match status" value="1"/>
</dbReference>
<keyword evidence="6 7" id="KW-0472">Membrane</keyword>
<evidence type="ECO:0000256" key="7">
    <source>
        <dbReference type="SAM" id="Phobius"/>
    </source>
</evidence>
<accession>A0A4R0XRX7</accession>
<dbReference type="InterPro" id="IPR029044">
    <property type="entry name" value="Nucleotide-diphossugar_trans"/>
</dbReference>
<dbReference type="Pfam" id="PF00535">
    <property type="entry name" value="Glycos_transf_2"/>
    <property type="match status" value="1"/>
</dbReference>
<keyword evidence="10" id="KW-1185">Reference proteome</keyword>
<feature type="domain" description="Glycosyltransferase 2-like" evidence="8">
    <location>
        <begin position="6"/>
        <end position="122"/>
    </location>
</feature>
<evidence type="ECO:0000256" key="2">
    <source>
        <dbReference type="ARBA" id="ARBA00022676"/>
    </source>
</evidence>
<sequence length="329" mass="37173">MTKLISIVTPCYNEEENVEELAAQIAATMAKLPYRYEHIFIDNHSTDRTVELIKKMASTDRRIKLIVNARNFGHIRSPFYGILQATGDACVLIASDLQDPPELIAEFIKKWEAGYKTVLATKPESEESPLMFIVRRTYYKLVARISDVPLVKNATGAGLFDKAVVDILRKVDDPYPYFRGLVCEIGFPIATVPFKQPKRKRGITKNNFYTLYDIAMLGITNHSKVPLRLMALGGFAMSILSMALAFIALAAKLLFWNRYQLGIAPIMIGMFFFASLQMLFMGLLGEYVGAIYTRVRRLPLVVELERVNFDENGQNVIGSQQEPEEARKA</sequence>
<proteinExistence type="predicted"/>
<keyword evidence="3 9" id="KW-0808">Transferase</keyword>
<feature type="transmembrane region" description="Helical" evidence="7">
    <location>
        <begin position="229"/>
        <end position="251"/>
    </location>
</feature>
<name>A0A4R0XRX7_9BURK</name>
<protein>
    <submittedName>
        <fullName evidence="9">Glycosyltransferase</fullName>
    </submittedName>
</protein>
<dbReference type="InterPro" id="IPR001173">
    <property type="entry name" value="Glyco_trans_2-like"/>
</dbReference>
<dbReference type="InterPro" id="IPR050256">
    <property type="entry name" value="Glycosyltransferase_2"/>
</dbReference>
<dbReference type="SUPFAM" id="SSF53448">
    <property type="entry name" value="Nucleotide-diphospho-sugar transferases"/>
    <property type="match status" value="1"/>
</dbReference>
<reference evidence="9 10" key="1">
    <citation type="submission" date="2017-02" db="EMBL/GenBank/DDBJ databases">
        <title>Paraburkholderia sophoroidis sp. nov. and Paraburkholderia steynii sp. nov. rhizobial symbionts of the fynbos legume Hypocalyptus sophoroides.</title>
        <authorList>
            <person name="Steenkamp E.T."/>
            <person name="Beukes C.W."/>
            <person name="Van Zyl E."/>
            <person name="Avontuur J."/>
            <person name="Chan W.Y."/>
            <person name="Hassen A."/>
            <person name="Palmer M."/>
            <person name="Mthombeni L."/>
            <person name="Phalane F."/>
            <person name="Sereme K."/>
            <person name="Venter S.N."/>
        </authorList>
    </citation>
    <scope>NUCLEOTIDE SEQUENCE [LARGE SCALE GENOMIC DNA]</scope>
    <source>
        <strain evidence="9 10">HC1.1ba</strain>
    </source>
</reference>
<evidence type="ECO:0000256" key="6">
    <source>
        <dbReference type="ARBA" id="ARBA00023136"/>
    </source>
</evidence>
<evidence type="ECO:0000313" key="10">
    <source>
        <dbReference type="Proteomes" id="UP000294200"/>
    </source>
</evidence>
<comment type="caution">
    <text evidence="9">The sequence shown here is derived from an EMBL/GenBank/DDBJ whole genome shotgun (WGS) entry which is preliminary data.</text>
</comment>
<comment type="subcellular location">
    <subcellularLocation>
        <location evidence="1">Membrane</location>
        <topology evidence="1">Multi-pass membrane protein</topology>
    </subcellularLocation>
</comment>